<name>A0ABV7ZGX0_9HELI</name>
<dbReference type="PRINTS" id="PR01776">
    <property type="entry name" value="HPOMPFAMILY"/>
</dbReference>
<organism evidence="1 2">
    <name type="scientific">Helicobacter baculiformis</name>
    <dbReference type="NCBI Taxonomy" id="427351"/>
    <lineage>
        <taxon>Bacteria</taxon>
        <taxon>Pseudomonadati</taxon>
        <taxon>Campylobacterota</taxon>
        <taxon>Epsilonproteobacteria</taxon>
        <taxon>Campylobacterales</taxon>
        <taxon>Helicobacteraceae</taxon>
        <taxon>Helicobacter</taxon>
    </lineage>
</organism>
<dbReference type="InterPro" id="IPR002718">
    <property type="entry name" value="OMP_Helicobacter"/>
</dbReference>
<dbReference type="Proteomes" id="UP001595783">
    <property type="component" value="Unassembled WGS sequence"/>
</dbReference>
<accession>A0ABV7ZGX0</accession>
<reference evidence="2" key="1">
    <citation type="journal article" date="2019" name="Int. J. Syst. Evol. Microbiol.">
        <title>The Global Catalogue of Microorganisms (GCM) 10K type strain sequencing project: providing services to taxonomists for standard genome sequencing and annotation.</title>
        <authorList>
            <consortium name="The Broad Institute Genomics Platform"/>
            <consortium name="The Broad Institute Genome Sequencing Center for Infectious Disease"/>
            <person name="Wu L."/>
            <person name="Ma J."/>
        </authorList>
    </citation>
    <scope>NUCLEOTIDE SEQUENCE [LARGE SCALE GENOMIC DNA]</scope>
    <source>
        <strain evidence="2">CCUG 53816</strain>
    </source>
</reference>
<keyword evidence="2" id="KW-1185">Reference proteome</keyword>
<dbReference type="RefSeq" id="WP_233709061.1">
    <property type="nucleotide sequence ID" value="NZ_FZMF01000052.1"/>
</dbReference>
<sequence>MKALSLMAGLSILAGGLGAERNGVFISAGFQYSLVKTTITGAYGVPSDLDIHAGQSNMYGVALRAGYKYFFGRGERRNGVRAYAFYNYGYSSPTFNGLQLNSNVYGVGTDYLFDFLDRVKIQAGFFIGIGFAGSSWSTNKASMFKSLLVYPNTETNFSYFQIPLQWGLRINASKRHGWEMGIKIPILHNYYFKDIINKQVNGLTFQRSLVFYTHYIYNF</sequence>
<evidence type="ECO:0000313" key="2">
    <source>
        <dbReference type="Proteomes" id="UP001595783"/>
    </source>
</evidence>
<proteinExistence type="predicted"/>
<gene>
    <name evidence="1" type="ORF">ACFOPX_04420</name>
</gene>
<dbReference type="Pfam" id="PF01856">
    <property type="entry name" value="HP_OMP"/>
    <property type="match status" value="1"/>
</dbReference>
<protein>
    <submittedName>
        <fullName evidence="1">Outer membrane protein</fullName>
    </submittedName>
</protein>
<evidence type="ECO:0000313" key="1">
    <source>
        <dbReference type="EMBL" id="MFC3847778.1"/>
    </source>
</evidence>
<dbReference type="EMBL" id="JBHRZO010000020">
    <property type="protein sequence ID" value="MFC3847778.1"/>
    <property type="molecule type" value="Genomic_DNA"/>
</dbReference>
<comment type="caution">
    <text evidence="1">The sequence shown here is derived from an EMBL/GenBank/DDBJ whole genome shotgun (WGS) entry which is preliminary data.</text>
</comment>